<proteinExistence type="inferred from homology"/>
<keyword evidence="8 9" id="KW-0472">Membrane</keyword>
<sequence length="256" mass="28359">MISSVLRRPLEVTYLLVLRDFRGRYKHTRVGMLWSVINPLLFLFIFYFVFSEVLAVKTPRYASFAFVGILSWSWLQNSLTSAASSISGNPGLVSQPGFPVGTLPVVSTSTALLNLLLSAPVLAAILLFEGARPGLALAALPLVLAINFVLILGLAYLVAAVNVAFRDVEHILPIILQLGYYVTPIFYSTDRIPARYHWVFQFNPMAHMIEAYRDILLDDRWPAPGSLLGAGIAGALLLGAGIAYFRRARFRFLEEI</sequence>
<dbReference type="GO" id="GO:0140359">
    <property type="term" value="F:ABC-type transporter activity"/>
    <property type="evidence" value="ECO:0007669"/>
    <property type="project" value="InterPro"/>
</dbReference>
<dbReference type="InterPro" id="IPR013525">
    <property type="entry name" value="ABC2_TM"/>
</dbReference>
<comment type="similarity">
    <text evidence="2 9">Belongs to the ABC-2 integral membrane protein family.</text>
</comment>
<evidence type="ECO:0000313" key="12">
    <source>
        <dbReference type="Proteomes" id="UP000274661"/>
    </source>
</evidence>
<feature type="transmembrane region" description="Helical" evidence="9">
    <location>
        <begin position="31"/>
        <end position="50"/>
    </location>
</feature>
<keyword evidence="12" id="KW-1185">Reference proteome</keyword>
<dbReference type="PANTHER" id="PTHR30413:SF8">
    <property type="entry name" value="TRANSPORT PERMEASE PROTEIN"/>
    <property type="match status" value="1"/>
</dbReference>
<dbReference type="GO" id="GO:0043190">
    <property type="term" value="C:ATP-binding cassette (ABC) transporter complex"/>
    <property type="evidence" value="ECO:0007669"/>
    <property type="project" value="InterPro"/>
</dbReference>
<evidence type="ECO:0000259" key="10">
    <source>
        <dbReference type="PROSITE" id="PS51012"/>
    </source>
</evidence>
<keyword evidence="7 9" id="KW-1133">Transmembrane helix</keyword>
<name>A0A429VBN1_9SPHN</name>
<comment type="subcellular location">
    <subcellularLocation>
        <location evidence="1 9">Cell inner membrane</location>
        <topology evidence="1 9">Multi-pass membrane protein</topology>
    </subcellularLocation>
</comment>
<dbReference type="PRINTS" id="PR00164">
    <property type="entry name" value="ABC2TRNSPORT"/>
</dbReference>
<evidence type="ECO:0000256" key="7">
    <source>
        <dbReference type="ARBA" id="ARBA00022989"/>
    </source>
</evidence>
<dbReference type="EMBL" id="RWJF01000001">
    <property type="protein sequence ID" value="RST31395.1"/>
    <property type="molecule type" value="Genomic_DNA"/>
</dbReference>
<dbReference type="Proteomes" id="UP000274661">
    <property type="component" value="Unassembled WGS sequence"/>
</dbReference>
<feature type="transmembrane region" description="Helical" evidence="9">
    <location>
        <begin position="135"/>
        <end position="159"/>
    </location>
</feature>
<accession>A0A429VBN1</accession>
<gene>
    <name evidence="11" type="ORF">HMF7854_11505</name>
</gene>
<reference evidence="11 12" key="1">
    <citation type="submission" date="2018-12" db="EMBL/GenBank/DDBJ databases">
        <title>Sphingomonas sp. HMF7854 Genome sequencing and assembly.</title>
        <authorList>
            <person name="Cha I."/>
            <person name="Kang H."/>
            <person name="Kim H."/>
            <person name="Kang J."/>
            <person name="Joh K."/>
        </authorList>
    </citation>
    <scope>NUCLEOTIDE SEQUENCE [LARGE SCALE GENOMIC DNA]</scope>
    <source>
        <strain evidence="11 12">HMF7854</strain>
    </source>
</reference>
<dbReference type="Pfam" id="PF01061">
    <property type="entry name" value="ABC2_membrane"/>
    <property type="match status" value="1"/>
</dbReference>
<keyword evidence="4 9" id="KW-1003">Cell membrane</keyword>
<evidence type="ECO:0000256" key="5">
    <source>
        <dbReference type="ARBA" id="ARBA00022519"/>
    </source>
</evidence>
<comment type="caution">
    <text evidence="11">The sequence shown here is derived from an EMBL/GenBank/DDBJ whole genome shotgun (WGS) entry which is preliminary data.</text>
</comment>
<dbReference type="InterPro" id="IPR047817">
    <property type="entry name" value="ABC2_TM_bact-type"/>
</dbReference>
<comment type="caution">
    <text evidence="9">Lacks conserved residue(s) required for the propagation of feature annotation.</text>
</comment>
<feature type="transmembrane region" description="Helical" evidence="9">
    <location>
        <begin position="226"/>
        <end position="245"/>
    </location>
</feature>
<evidence type="ECO:0000256" key="9">
    <source>
        <dbReference type="RuleBase" id="RU361157"/>
    </source>
</evidence>
<evidence type="ECO:0000256" key="2">
    <source>
        <dbReference type="ARBA" id="ARBA00007783"/>
    </source>
</evidence>
<feature type="transmembrane region" description="Helical" evidence="9">
    <location>
        <begin position="106"/>
        <end position="128"/>
    </location>
</feature>
<evidence type="ECO:0000313" key="11">
    <source>
        <dbReference type="EMBL" id="RST31395.1"/>
    </source>
</evidence>
<evidence type="ECO:0000256" key="4">
    <source>
        <dbReference type="ARBA" id="ARBA00022475"/>
    </source>
</evidence>
<protein>
    <recommendedName>
        <fullName evidence="9">Transport permease protein</fullName>
    </recommendedName>
</protein>
<dbReference type="InterPro" id="IPR000412">
    <property type="entry name" value="ABC_2_transport"/>
</dbReference>
<evidence type="ECO:0000256" key="3">
    <source>
        <dbReference type="ARBA" id="ARBA00022448"/>
    </source>
</evidence>
<dbReference type="OrthoDB" id="9786910at2"/>
<feature type="domain" description="ABC transmembrane type-2" evidence="10">
    <location>
        <begin position="30"/>
        <end position="248"/>
    </location>
</feature>
<dbReference type="PROSITE" id="PS51012">
    <property type="entry name" value="ABC_TM2"/>
    <property type="match status" value="1"/>
</dbReference>
<keyword evidence="6 9" id="KW-0812">Transmembrane</keyword>
<keyword evidence="5" id="KW-0997">Cell inner membrane</keyword>
<dbReference type="PIRSF" id="PIRSF006648">
    <property type="entry name" value="DrrB"/>
    <property type="match status" value="1"/>
</dbReference>
<dbReference type="AlphaFoldDB" id="A0A429VBN1"/>
<evidence type="ECO:0000256" key="6">
    <source>
        <dbReference type="ARBA" id="ARBA00022692"/>
    </source>
</evidence>
<organism evidence="11 12">
    <name type="scientific">Sphingomonas ginkgonis</name>
    <dbReference type="NCBI Taxonomy" id="2315330"/>
    <lineage>
        <taxon>Bacteria</taxon>
        <taxon>Pseudomonadati</taxon>
        <taxon>Pseudomonadota</taxon>
        <taxon>Alphaproteobacteria</taxon>
        <taxon>Sphingomonadales</taxon>
        <taxon>Sphingomonadaceae</taxon>
        <taxon>Sphingomonas</taxon>
    </lineage>
</organism>
<dbReference type="GO" id="GO:0015920">
    <property type="term" value="P:lipopolysaccharide transport"/>
    <property type="evidence" value="ECO:0007669"/>
    <property type="project" value="TreeGrafter"/>
</dbReference>
<evidence type="ECO:0000256" key="1">
    <source>
        <dbReference type="ARBA" id="ARBA00004429"/>
    </source>
</evidence>
<keyword evidence="3 9" id="KW-0813">Transport</keyword>
<dbReference type="PANTHER" id="PTHR30413">
    <property type="entry name" value="INNER MEMBRANE TRANSPORT PERMEASE"/>
    <property type="match status" value="1"/>
</dbReference>
<evidence type="ECO:0000256" key="8">
    <source>
        <dbReference type="ARBA" id="ARBA00023136"/>
    </source>
</evidence>